<accession>A0A540VAB6</accession>
<dbReference type="PRINTS" id="PR00420">
    <property type="entry name" value="RNGMNOXGNASE"/>
</dbReference>
<proteinExistence type="inferred from homology"/>
<dbReference type="InterPro" id="IPR002938">
    <property type="entry name" value="FAD-bd"/>
</dbReference>
<evidence type="ECO:0000313" key="5">
    <source>
        <dbReference type="Proteomes" id="UP000317371"/>
    </source>
</evidence>
<dbReference type="GO" id="GO:0016491">
    <property type="term" value="F:oxidoreductase activity"/>
    <property type="evidence" value="ECO:0007669"/>
    <property type="project" value="UniProtKB-KW"/>
</dbReference>
<dbReference type="AlphaFoldDB" id="A0A540VAB6"/>
<dbReference type="PANTHER" id="PTHR43747">
    <property type="entry name" value="FAD-BINDING PROTEIN"/>
    <property type="match status" value="1"/>
</dbReference>
<comment type="similarity">
    <text evidence="2">Belongs to the flavin-dependent halogenase family. Bacterial tryptophan halogenase subfamily.</text>
</comment>
<dbReference type="GO" id="GO:0071949">
    <property type="term" value="F:FAD binding"/>
    <property type="evidence" value="ECO:0007669"/>
    <property type="project" value="InterPro"/>
</dbReference>
<evidence type="ECO:0000259" key="3">
    <source>
        <dbReference type="Pfam" id="PF01494"/>
    </source>
</evidence>
<evidence type="ECO:0000313" key="4">
    <source>
        <dbReference type="EMBL" id="TQE93699.1"/>
    </source>
</evidence>
<dbReference type="Gene3D" id="3.50.50.60">
    <property type="entry name" value="FAD/NAD(P)-binding domain"/>
    <property type="match status" value="1"/>
</dbReference>
<keyword evidence="1" id="KW-0560">Oxidoreductase</keyword>
<name>A0A540VAB6_9CHLR</name>
<feature type="domain" description="FAD-binding" evidence="3">
    <location>
        <begin position="8"/>
        <end position="359"/>
    </location>
</feature>
<dbReference type="OrthoDB" id="9806565at2"/>
<dbReference type="SUPFAM" id="SSF51905">
    <property type="entry name" value="FAD/NAD(P)-binding domain"/>
    <property type="match status" value="1"/>
</dbReference>
<evidence type="ECO:0000256" key="2">
    <source>
        <dbReference type="ARBA" id="ARBA00038396"/>
    </source>
</evidence>
<gene>
    <name evidence="4" type="ORF">FKZ61_20005</name>
</gene>
<dbReference type="InterPro" id="IPR036188">
    <property type="entry name" value="FAD/NAD-bd_sf"/>
</dbReference>
<dbReference type="InParanoid" id="A0A540VAB6"/>
<dbReference type="RefSeq" id="WP_141611937.1">
    <property type="nucleotide sequence ID" value="NZ_VIGC02000034.1"/>
</dbReference>
<sequence length="578" mass="65232">METNTNHYHVVIIGSGIAGSSLGAILARHGLRVLILEAGSHPRFAIGESMILETSETMRAMAEFFHVPELAYFSSEHYFPYIGTTHGVKRHFSYLYHVPGQPQDPRQSLQAVIPRQPHGHELHLYRQDCDYYLSSVAVAYGATLLQQTRVEDVRLHPDRVEVIAGGRSFTADYVVDAGGYRSVLAQKLDLRDHNLQTHSRGLFTHMIDVPCFHQVHASRRAYGVPFRVSEGTLHHVFRGGWLWVIPFNNHPRSTNPLCSVGLMLDPRIYPPQPELNPEEEFRTFISRFPSIQAQFQGAKAVRPWTRADRIQYSAKQVVGDRFCLLGHAAGFIDPLFSKGLYTSLMSVAMLADLLLEAHRDGDYSASRFQPLETLTLGYIRTNDRLIANSFKSFSNYKLWSVYAVLWLLGAYTELVKLTSARLRAPDRQAYFAELRCLRLAGGGFPEFFAIADEIDTVMEQTDPDDEKAVDAAVAAMKGRLAQVSWMPQPFAEVLAGKNHLPKNKLRPTLLRTEHGFMGSGDYRRHFFGDATEAELVRVFLAEKVKYAALTLGLRKRLQWRRLLHAASPGKSAPHSFLE</sequence>
<dbReference type="Pfam" id="PF01494">
    <property type="entry name" value="FAD_binding_3"/>
    <property type="match status" value="1"/>
</dbReference>
<evidence type="ECO:0000256" key="1">
    <source>
        <dbReference type="ARBA" id="ARBA00023002"/>
    </source>
</evidence>
<comment type="caution">
    <text evidence="4">The sequence shown here is derived from an EMBL/GenBank/DDBJ whole genome shotgun (WGS) entry which is preliminary data.</text>
</comment>
<keyword evidence="5" id="KW-1185">Reference proteome</keyword>
<protein>
    <submittedName>
        <fullName evidence="4">NAD(P)/FAD-dependent oxidoreductase</fullName>
    </submittedName>
</protein>
<dbReference type="InterPro" id="IPR050816">
    <property type="entry name" value="Flavin-dep_Halogenase_NPB"/>
</dbReference>
<dbReference type="EMBL" id="VIGC01000034">
    <property type="protein sequence ID" value="TQE93699.1"/>
    <property type="molecule type" value="Genomic_DNA"/>
</dbReference>
<dbReference type="Proteomes" id="UP000317371">
    <property type="component" value="Unassembled WGS sequence"/>
</dbReference>
<organism evidence="4 5">
    <name type="scientific">Litorilinea aerophila</name>
    <dbReference type="NCBI Taxonomy" id="1204385"/>
    <lineage>
        <taxon>Bacteria</taxon>
        <taxon>Bacillati</taxon>
        <taxon>Chloroflexota</taxon>
        <taxon>Caldilineae</taxon>
        <taxon>Caldilineales</taxon>
        <taxon>Caldilineaceae</taxon>
        <taxon>Litorilinea</taxon>
    </lineage>
</organism>
<dbReference type="PANTHER" id="PTHR43747:SF5">
    <property type="entry name" value="FAD-BINDING DOMAIN-CONTAINING PROTEIN"/>
    <property type="match status" value="1"/>
</dbReference>
<reference evidence="4 5" key="1">
    <citation type="submission" date="2019-06" db="EMBL/GenBank/DDBJ databases">
        <title>Genome sequence of Litorilinea aerophila BAA-2444.</title>
        <authorList>
            <person name="Maclea K.S."/>
            <person name="Maurais E.G."/>
            <person name="Iannazzi L.C."/>
        </authorList>
    </citation>
    <scope>NUCLEOTIDE SEQUENCE [LARGE SCALE GENOMIC DNA]</scope>
    <source>
        <strain evidence="4 5">ATCC BAA-2444</strain>
    </source>
</reference>